<dbReference type="Proteomes" id="UP001285354">
    <property type="component" value="Unassembled WGS sequence"/>
</dbReference>
<feature type="compositionally biased region" description="Low complexity" evidence="5">
    <location>
        <begin position="38"/>
        <end position="48"/>
    </location>
</feature>
<keyword evidence="8" id="KW-1185">Reference proteome</keyword>
<evidence type="ECO:0000256" key="2">
    <source>
        <dbReference type="ARBA" id="ARBA00022692"/>
    </source>
</evidence>
<proteinExistence type="predicted"/>
<dbReference type="GO" id="GO:0016020">
    <property type="term" value="C:membrane"/>
    <property type="evidence" value="ECO:0007669"/>
    <property type="project" value="UniProtKB-SubCell"/>
</dbReference>
<feature type="compositionally biased region" description="Polar residues" evidence="5">
    <location>
        <begin position="1"/>
        <end position="35"/>
    </location>
</feature>
<dbReference type="AlphaFoldDB" id="A0AAD9T0C8"/>
<evidence type="ECO:0000256" key="5">
    <source>
        <dbReference type="SAM" id="MobiDB-lite"/>
    </source>
</evidence>
<evidence type="ECO:0000256" key="4">
    <source>
        <dbReference type="ARBA" id="ARBA00023136"/>
    </source>
</evidence>
<evidence type="ECO:0000313" key="7">
    <source>
        <dbReference type="EMBL" id="KAK2626817.1"/>
    </source>
</evidence>
<feature type="region of interest" description="Disordered" evidence="5">
    <location>
        <begin position="191"/>
        <end position="221"/>
    </location>
</feature>
<reference evidence="7" key="1">
    <citation type="submission" date="2023-06" db="EMBL/GenBank/DDBJ databases">
        <title>Draft genome of Marssonina rosae.</title>
        <authorList>
            <person name="Cheng Q."/>
        </authorList>
    </citation>
    <scope>NUCLEOTIDE SEQUENCE</scope>
    <source>
        <strain evidence="7">R4</strain>
    </source>
</reference>
<feature type="region of interest" description="Disordered" evidence="5">
    <location>
        <begin position="235"/>
        <end position="281"/>
    </location>
</feature>
<evidence type="ECO:0000256" key="1">
    <source>
        <dbReference type="ARBA" id="ARBA00004167"/>
    </source>
</evidence>
<comment type="caution">
    <text evidence="7">The sequence shown here is derived from an EMBL/GenBank/DDBJ whole genome shotgun (WGS) entry which is preliminary data.</text>
</comment>
<dbReference type="InterPro" id="IPR029208">
    <property type="entry name" value="COX14"/>
</dbReference>
<dbReference type="Pfam" id="PF14880">
    <property type="entry name" value="COX14"/>
    <property type="match status" value="1"/>
</dbReference>
<name>A0AAD9T0C8_9HELO</name>
<feature type="compositionally biased region" description="Polar residues" evidence="5">
    <location>
        <begin position="270"/>
        <end position="281"/>
    </location>
</feature>
<organism evidence="7 8">
    <name type="scientific">Diplocarpon rosae</name>
    <dbReference type="NCBI Taxonomy" id="946125"/>
    <lineage>
        <taxon>Eukaryota</taxon>
        <taxon>Fungi</taxon>
        <taxon>Dikarya</taxon>
        <taxon>Ascomycota</taxon>
        <taxon>Pezizomycotina</taxon>
        <taxon>Leotiomycetes</taxon>
        <taxon>Helotiales</taxon>
        <taxon>Drepanopezizaceae</taxon>
        <taxon>Diplocarpon</taxon>
    </lineage>
</organism>
<comment type="subcellular location">
    <subcellularLocation>
        <location evidence="1">Membrane</location>
        <topology evidence="1">Single-pass membrane protein</topology>
    </subcellularLocation>
</comment>
<feature type="transmembrane region" description="Helical" evidence="6">
    <location>
        <begin position="88"/>
        <end position="109"/>
    </location>
</feature>
<evidence type="ECO:0000256" key="3">
    <source>
        <dbReference type="ARBA" id="ARBA00022989"/>
    </source>
</evidence>
<keyword evidence="4 6" id="KW-0472">Membrane</keyword>
<evidence type="ECO:0000256" key="6">
    <source>
        <dbReference type="SAM" id="Phobius"/>
    </source>
</evidence>
<evidence type="ECO:0000313" key="8">
    <source>
        <dbReference type="Proteomes" id="UP001285354"/>
    </source>
</evidence>
<accession>A0AAD9T0C8</accession>
<keyword evidence="2 6" id="KW-0812">Transmembrane</keyword>
<feature type="region of interest" description="Disordered" evidence="5">
    <location>
        <begin position="1"/>
        <end position="52"/>
    </location>
</feature>
<gene>
    <name evidence="7" type="ORF">QTJ16_003992</name>
</gene>
<keyword evidence="3 6" id="KW-1133">Transmembrane helix</keyword>
<dbReference type="EMBL" id="JAUBYV010000005">
    <property type="protein sequence ID" value="KAK2626817.1"/>
    <property type="molecule type" value="Genomic_DNA"/>
</dbReference>
<sequence length="281" mass="31186">MQRSATDATRFTSTIPHASGKSPSKASALSRNLPSRTPGPGTAPAGETPQEKVKRLRAAANRARDAQITTFDKMILRGRVWADRAHKFVTLSLIAASILAGGVTVYALGDMMIYNRKKRAQFFAEQKALHANAVYNARKSIEAGTATEEEIKFIKREDEHAARLEEIARAKAEKKGLFKKGKEWLFSGLKNEEDGEDAESSEKRLGNESMSEEGVTVRERESDIVRAIEEKKMAITSKGKQAFADEKERQRTGGPLDRIGIKSEEDDQPKSGNWTSFFGRR</sequence>
<protein>
    <submittedName>
        <fullName evidence="7">Uncharacterized protein</fullName>
    </submittedName>
</protein>